<reference evidence="4" key="1">
    <citation type="journal article" date="2019" name="Int. J. Syst. Evol. Microbiol.">
        <title>The Global Catalogue of Microorganisms (GCM) 10K type strain sequencing project: providing services to taxonomists for standard genome sequencing and annotation.</title>
        <authorList>
            <consortium name="The Broad Institute Genomics Platform"/>
            <consortium name="The Broad Institute Genome Sequencing Center for Infectious Disease"/>
            <person name="Wu L."/>
            <person name="Ma J."/>
        </authorList>
    </citation>
    <scope>NUCLEOTIDE SEQUENCE [LARGE SCALE GENOMIC DNA]</scope>
    <source>
        <strain evidence="4">JCM 17106</strain>
    </source>
</reference>
<feature type="transmembrane region" description="Helical" evidence="1">
    <location>
        <begin position="265"/>
        <end position="282"/>
    </location>
</feature>
<feature type="domain" description="DUF4350" evidence="2">
    <location>
        <begin position="40"/>
        <end position="224"/>
    </location>
</feature>
<protein>
    <recommendedName>
        <fullName evidence="2">DUF4350 domain-containing protein</fullName>
    </recommendedName>
</protein>
<evidence type="ECO:0000259" key="2">
    <source>
        <dbReference type="Pfam" id="PF14258"/>
    </source>
</evidence>
<organism evidence="3 4">
    <name type="scientific">Aquimarina addita</name>
    <dbReference type="NCBI Taxonomy" id="870485"/>
    <lineage>
        <taxon>Bacteria</taxon>
        <taxon>Pseudomonadati</taxon>
        <taxon>Bacteroidota</taxon>
        <taxon>Flavobacteriia</taxon>
        <taxon>Flavobacteriales</taxon>
        <taxon>Flavobacteriaceae</taxon>
        <taxon>Aquimarina</taxon>
    </lineage>
</organism>
<name>A0ABP6UN42_9FLAO</name>
<keyword evidence="1" id="KW-0472">Membrane</keyword>
<evidence type="ECO:0000313" key="3">
    <source>
        <dbReference type="EMBL" id="GAA3514052.1"/>
    </source>
</evidence>
<keyword evidence="1" id="KW-1133">Transmembrane helix</keyword>
<dbReference type="EMBL" id="BAABCW010000013">
    <property type="protein sequence ID" value="GAA3514052.1"/>
    <property type="molecule type" value="Genomic_DNA"/>
</dbReference>
<dbReference type="RefSeq" id="WP_344928800.1">
    <property type="nucleotide sequence ID" value="NZ_BAABCW010000013.1"/>
</dbReference>
<keyword evidence="1" id="KW-0812">Transmembrane</keyword>
<comment type="caution">
    <text evidence="3">The sequence shown here is derived from an EMBL/GenBank/DDBJ whole genome shotgun (WGS) entry which is preliminary data.</text>
</comment>
<keyword evidence="4" id="KW-1185">Reference proteome</keyword>
<dbReference type="Pfam" id="PF14258">
    <property type="entry name" value="DUF4350"/>
    <property type="match status" value="1"/>
</dbReference>
<accession>A0ABP6UN42</accession>
<proteinExistence type="predicted"/>
<sequence>MDKRSRNILILLGFALIVIISTELLRPQPINWDTSYTSAATIPFGGYILYEELKDQEDKEITKISKNPYEFLNDSLDYQNSVYLFINSGFDFDKRSYEKLITFVEQGNSVFIAGTRYGSVFRDSLNIETETEYQFTEEEITPTFFTKSISLDTIPSFKKGIYKTVFKSFDTTSTTVLSYYKNEEEALNQVNFIKIKKGAGSLYLNTLPEAFSNYYMLDGNEVYAATSLSFIKDNSMIYWDDYLKDGRQIIDSPMRFILNQVSLQWAYYVLIIGLLLFVIFRGKREQRIIPVIEPLENSSIEFTKTIGDLYFQYKDYSNIISKKINYFLERTRSTYYLNTNELNPQFIEKLAVKSNHSLQETEELINYIRQLKEKTTHSEADLITLNKKIEAFTL</sequence>
<dbReference type="InterPro" id="IPR025646">
    <property type="entry name" value="DUF4350"/>
</dbReference>
<gene>
    <name evidence="3" type="ORF">GCM10022393_29920</name>
</gene>
<evidence type="ECO:0000256" key="1">
    <source>
        <dbReference type="SAM" id="Phobius"/>
    </source>
</evidence>
<evidence type="ECO:0000313" key="4">
    <source>
        <dbReference type="Proteomes" id="UP001500459"/>
    </source>
</evidence>
<dbReference type="Proteomes" id="UP001500459">
    <property type="component" value="Unassembled WGS sequence"/>
</dbReference>